<keyword evidence="1" id="KW-0812">Transmembrane</keyword>
<accession>A0A972VUC1</accession>
<feature type="transmembrane region" description="Helical" evidence="1">
    <location>
        <begin position="57"/>
        <end position="79"/>
    </location>
</feature>
<evidence type="ECO:0000313" key="2">
    <source>
        <dbReference type="EMBL" id="NQV64400.1"/>
    </source>
</evidence>
<evidence type="ECO:0000256" key="1">
    <source>
        <dbReference type="SAM" id="Phobius"/>
    </source>
</evidence>
<proteinExistence type="predicted"/>
<evidence type="ECO:0000313" key="3">
    <source>
        <dbReference type="Proteomes" id="UP000754644"/>
    </source>
</evidence>
<comment type="caution">
    <text evidence="2">The sequence shown here is derived from an EMBL/GenBank/DDBJ whole genome shotgun (WGS) entry which is preliminary data.</text>
</comment>
<dbReference type="EMBL" id="JABMOJ010000122">
    <property type="protein sequence ID" value="NQV64400.1"/>
    <property type="molecule type" value="Genomic_DNA"/>
</dbReference>
<protein>
    <submittedName>
        <fullName evidence="2">Uncharacterized protein</fullName>
    </submittedName>
</protein>
<keyword evidence="1" id="KW-1133">Transmembrane helix</keyword>
<name>A0A972VUC1_9GAMM</name>
<reference evidence="2" key="1">
    <citation type="submission" date="2020-05" db="EMBL/GenBank/DDBJ databases">
        <title>Sulfur intermediates as new biogeochemical hubs in an aquatic model microbial ecosystem.</title>
        <authorList>
            <person name="Vigneron A."/>
        </authorList>
    </citation>
    <scope>NUCLEOTIDE SEQUENCE</scope>
    <source>
        <strain evidence="2">Bin.250</strain>
    </source>
</reference>
<feature type="transmembrane region" description="Helical" evidence="1">
    <location>
        <begin position="86"/>
        <end position="106"/>
    </location>
</feature>
<dbReference type="Proteomes" id="UP000754644">
    <property type="component" value="Unassembled WGS sequence"/>
</dbReference>
<organism evidence="2 3">
    <name type="scientific">SAR86 cluster bacterium</name>
    <dbReference type="NCBI Taxonomy" id="2030880"/>
    <lineage>
        <taxon>Bacteria</taxon>
        <taxon>Pseudomonadati</taxon>
        <taxon>Pseudomonadota</taxon>
        <taxon>Gammaproteobacteria</taxon>
        <taxon>SAR86 cluster</taxon>
    </lineage>
</organism>
<keyword evidence="1" id="KW-0472">Membrane</keyword>
<sequence length="146" mass="15453">MTRTIGAFLVAVIGTYILGVFFIGQGNLANVADMGLTVEFSDRIATLIHDLTHMTAIYLPLVTVSSIIAFSVAAGIIHYTPNMRRVGYVSAGFVALIALHLIMKITLGLTGVAPTRTLMGLIAQGAAGAFGGYLFHILTQKKTSQV</sequence>
<feature type="transmembrane region" description="Helical" evidence="1">
    <location>
        <begin position="118"/>
        <end position="138"/>
    </location>
</feature>
<feature type="transmembrane region" description="Helical" evidence="1">
    <location>
        <begin position="7"/>
        <end position="24"/>
    </location>
</feature>
<dbReference type="AlphaFoldDB" id="A0A972VUC1"/>
<gene>
    <name evidence="2" type="ORF">HQ497_03450</name>
</gene>